<keyword evidence="1" id="KW-1133">Transmembrane helix</keyword>
<evidence type="ECO:0000256" key="1">
    <source>
        <dbReference type="SAM" id="Phobius"/>
    </source>
</evidence>
<feature type="transmembrane region" description="Helical" evidence="1">
    <location>
        <begin position="314"/>
        <end position="335"/>
    </location>
</feature>
<organism evidence="2 3">
    <name type="scientific">Spirosoma terrae</name>
    <dbReference type="NCBI Taxonomy" id="1968276"/>
    <lineage>
        <taxon>Bacteria</taxon>
        <taxon>Pseudomonadati</taxon>
        <taxon>Bacteroidota</taxon>
        <taxon>Cytophagia</taxon>
        <taxon>Cytophagales</taxon>
        <taxon>Cytophagaceae</taxon>
        <taxon>Spirosoma</taxon>
    </lineage>
</organism>
<comment type="caution">
    <text evidence="2">The sequence shown here is derived from an EMBL/GenBank/DDBJ whole genome shotgun (WGS) entry which is preliminary data.</text>
</comment>
<feature type="transmembrane region" description="Helical" evidence="1">
    <location>
        <begin position="44"/>
        <end position="67"/>
    </location>
</feature>
<dbReference type="AlphaFoldDB" id="A0A6L9LEG0"/>
<accession>A0A6L9LEG0</accession>
<feature type="transmembrane region" description="Helical" evidence="1">
    <location>
        <begin position="88"/>
        <end position="106"/>
    </location>
</feature>
<reference evidence="2 3" key="1">
    <citation type="submission" date="2020-02" db="EMBL/GenBank/DDBJ databases">
        <title>Draft genome sequence of two Spirosoma agri KCTC 52727 and Spirosoma terrae KCTC 52035.</title>
        <authorList>
            <person name="Rojas J."/>
            <person name="Ambika Manirajan B."/>
            <person name="Suarez C."/>
            <person name="Ratering S."/>
            <person name="Schnell S."/>
        </authorList>
    </citation>
    <scope>NUCLEOTIDE SEQUENCE [LARGE SCALE GENOMIC DNA]</scope>
    <source>
        <strain evidence="2 3">KCTC 52035</strain>
    </source>
</reference>
<dbReference type="NCBIfam" id="TIGR04370">
    <property type="entry name" value="glyco_rpt_poly"/>
    <property type="match status" value="1"/>
</dbReference>
<feature type="transmembrane region" description="Helical" evidence="1">
    <location>
        <begin position="143"/>
        <end position="165"/>
    </location>
</feature>
<sequence length="448" mass="51648">MTEAFDGILKFNIWLLILDAILIFFFLGQWYIEYKRTGRYIDFWHFNLFLVFFIPVLVMYPFSSSILNIWTVWGLSNLYTIESKVNEAYIITLLGFSGVYIGKFAYDIKRPIKAFEIIIAFFANTLGRFFLKIAQSQRISRYFACIYIFVLFSFVVFIATAGLITNPREFFMLNTKYAPIYTFILSTFDVVFYILSTRVLQYGKRNDLFLFSTLILFGFFLGVRAPLILNSLSFGVLYVIYKKNGYLPISKVLLTIFFTLIIVMGLSFIRNSNKGYDLNFEIAAQAFLPEIFYGNTFSDIRDFSWVLGYWNGDLYWGLSYFAAIVSFIPSSLYPIRDLYGIGKITVNTAGLDASTHPGLRMGMFGEMYINFGLIGVIAFGIMWGYIQRRLDVLTKRFSSNGNVIRAGSVLIYSSFISYFTVSAGFWGFYITIFLLVILYLISHINANS</sequence>
<feature type="transmembrane region" description="Helical" evidence="1">
    <location>
        <begin position="415"/>
        <end position="441"/>
    </location>
</feature>
<feature type="transmembrane region" description="Helical" evidence="1">
    <location>
        <begin position="367"/>
        <end position="386"/>
    </location>
</feature>
<dbReference type="Proteomes" id="UP000474175">
    <property type="component" value="Unassembled WGS sequence"/>
</dbReference>
<proteinExistence type="predicted"/>
<keyword evidence="3" id="KW-1185">Reference proteome</keyword>
<keyword evidence="1" id="KW-0472">Membrane</keyword>
<feature type="transmembrane region" description="Helical" evidence="1">
    <location>
        <begin position="208"/>
        <end position="229"/>
    </location>
</feature>
<evidence type="ECO:0000313" key="3">
    <source>
        <dbReference type="Proteomes" id="UP000474175"/>
    </source>
</evidence>
<feature type="transmembrane region" description="Helical" evidence="1">
    <location>
        <begin position="177"/>
        <end position="196"/>
    </location>
</feature>
<feature type="transmembrane region" description="Helical" evidence="1">
    <location>
        <begin position="112"/>
        <end position="131"/>
    </location>
</feature>
<name>A0A6L9LEG0_9BACT</name>
<feature type="transmembrane region" description="Helical" evidence="1">
    <location>
        <begin position="249"/>
        <end position="269"/>
    </location>
</feature>
<dbReference type="RefSeq" id="WP_163954008.1">
    <property type="nucleotide sequence ID" value="NZ_JAAFZH010000014.1"/>
</dbReference>
<protein>
    <submittedName>
        <fullName evidence="2">Oligosaccharide repeat unit polymerase</fullName>
    </submittedName>
</protein>
<keyword evidence="1" id="KW-0812">Transmembrane</keyword>
<feature type="transmembrane region" description="Helical" evidence="1">
    <location>
        <begin position="12"/>
        <end position="32"/>
    </location>
</feature>
<dbReference type="EMBL" id="JAAFZH010000014">
    <property type="protein sequence ID" value="NDU97997.1"/>
    <property type="molecule type" value="Genomic_DNA"/>
</dbReference>
<gene>
    <name evidence="2" type="ORF">GK108_24140</name>
</gene>
<evidence type="ECO:0000313" key="2">
    <source>
        <dbReference type="EMBL" id="NDU97997.1"/>
    </source>
</evidence>